<gene>
    <name evidence="2" type="ORF">JQX14_05145</name>
</gene>
<comment type="caution">
    <text evidence="2">The sequence shown here is derived from an EMBL/GenBank/DDBJ whole genome shotgun (WGS) entry which is preliminary data.</text>
</comment>
<reference evidence="2" key="1">
    <citation type="submission" date="2021-01" db="EMBL/GenBank/DDBJ databases">
        <title>Diatom-associated Roseobacters Show Island Model of Population Structure.</title>
        <authorList>
            <person name="Qu L."/>
            <person name="Feng X."/>
            <person name="Chen Y."/>
            <person name="Li L."/>
            <person name="Wang X."/>
            <person name="Hu Z."/>
            <person name="Wang H."/>
            <person name="Luo H."/>
        </authorList>
    </citation>
    <scope>NUCLEOTIDE SEQUENCE</scope>
    <source>
        <strain evidence="2">SM26-45</strain>
    </source>
</reference>
<feature type="chain" id="PRO_5040143436" description="Lipoprotein" evidence="1">
    <location>
        <begin position="18"/>
        <end position="108"/>
    </location>
</feature>
<dbReference type="EMBL" id="JAFBWN010000002">
    <property type="protein sequence ID" value="MBM2353908.1"/>
    <property type="molecule type" value="Genomic_DNA"/>
</dbReference>
<evidence type="ECO:0000256" key="1">
    <source>
        <dbReference type="SAM" id="SignalP"/>
    </source>
</evidence>
<dbReference type="RefSeq" id="WP_037915045.1">
    <property type="nucleotide sequence ID" value="NZ_JAJNGX010000002.1"/>
</dbReference>
<dbReference type="PROSITE" id="PS51257">
    <property type="entry name" value="PROKAR_LIPOPROTEIN"/>
    <property type="match status" value="1"/>
</dbReference>
<evidence type="ECO:0000313" key="2">
    <source>
        <dbReference type="EMBL" id="MBM2353908.1"/>
    </source>
</evidence>
<dbReference type="AlphaFoldDB" id="A0A9Q2NLX7"/>
<protein>
    <recommendedName>
        <fullName evidence="4">Lipoprotein</fullName>
    </recommendedName>
</protein>
<evidence type="ECO:0008006" key="4">
    <source>
        <dbReference type="Google" id="ProtNLM"/>
    </source>
</evidence>
<evidence type="ECO:0000313" key="3">
    <source>
        <dbReference type="Proteomes" id="UP000809337"/>
    </source>
</evidence>
<dbReference type="Proteomes" id="UP000809337">
    <property type="component" value="Unassembled WGS sequence"/>
</dbReference>
<keyword evidence="1" id="KW-0732">Signal</keyword>
<sequence>MRLICILAMALAVTGCAKSDKGMAFDGHYYRATAKKAGDDRSFFQVEVRKVSQSLEGAREAGRHAATKYCVDNFGTSNIAWTSGPDPENGTLSVSNDRLLLQGKCEFL</sequence>
<proteinExistence type="predicted"/>
<feature type="signal peptide" evidence="1">
    <location>
        <begin position="1"/>
        <end position="17"/>
    </location>
</feature>
<accession>A0A9Q2NLX7</accession>
<name>A0A9Q2NLX7_9RHOB</name>
<organism evidence="2 3">
    <name type="scientific">Pseudosulfitobacter pseudonitzschiae</name>
    <dbReference type="NCBI Taxonomy" id="1402135"/>
    <lineage>
        <taxon>Bacteria</taxon>
        <taxon>Pseudomonadati</taxon>
        <taxon>Pseudomonadota</taxon>
        <taxon>Alphaproteobacteria</taxon>
        <taxon>Rhodobacterales</taxon>
        <taxon>Roseobacteraceae</taxon>
        <taxon>Pseudosulfitobacter</taxon>
    </lineage>
</organism>